<dbReference type="GO" id="GO:0031048">
    <property type="term" value="P:regulatory ncRNA-mediated heterochromatin formation"/>
    <property type="evidence" value="ECO:0007669"/>
    <property type="project" value="TreeGrafter"/>
</dbReference>
<proteinExistence type="predicted"/>
<dbReference type="GO" id="GO:0002376">
    <property type="term" value="P:immune system process"/>
    <property type="evidence" value="ECO:0007669"/>
    <property type="project" value="UniProtKB-KW"/>
</dbReference>
<keyword evidence="4 7" id="KW-0863">Zinc-finger</keyword>
<evidence type="ECO:0000256" key="1">
    <source>
        <dbReference type="ARBA" id="ARBA00004496"/>
    </source>
</evidence>
<evidence type="ECO:0008006" key="13">
    <source>
        <dbReference type="Google" id="ProtNLM"/>
    </source>
</evidence>
<keyword evidence="12" id="KW-1185">Reference proteome</keyword>
<dbReference type="GO" id="GO:0031380">
    <property type="term" value="C:nuclear RNA-directed RNA polymerase complex"/>
    <property type="evidence" value="ECO:0007669"/>
    <property type="project" value="TreeGrafter"/>
</dbReference>
<evidence type="ECO:0000256" key="6">
    <source>
        <dbReference type="ARBA" id="ARBA00022859"/>
    </source>
</evidence>
<evidence type="ECO:0000256" key="2">
    <source>
        <dbReference type="ARBA" id="ARBA00022490"/>
    </source>
</evidence>
<feature type="zinc finger region" description="C3H1-type" evidence="7">
    <location>
        <begin position="63"/>
        <end position="91"/>
    </location>
</feature>
<dbReference type="GO" id="GO:0005737">
    <property type="term" value="C:cytoplasm"/>
    <property type="evidence" value="ECO:0007669"/>
    <property type="project" value="UniProtKB-SubCell"/>
</dbReference>
<dbReference type="SMART" id="SM00356">
    <property type="entry name" value="ZnF_C3H1"/>
    <property type="match status" value="2"/>
</dbReference>
<dbReference type="OrthoDB" id="2423195at2759"/>
<evidence type="ECO:0000256" key="3">
    <source>
        <dbReference type="ARBA" id="ARBA00022723"/>
    </source>
</evidence>
<dbReference type="InterPro" id="IPR041677">
    <property type="entry name" value="DNA2/NAM7_AAA_11"/>
</dbReference>
<reference evidence="11" key="2">
    <citation type="submission" date="2020-11" db="EMBL/GenBank/DDBJ databases">
        <authorList>
            <consortium name="DOE Joint Genome Institute"/>
            <person name="Kuo A."/>
            <person name="Miyauchi S."/>
            <person name="Kiss E."/>
            <person name="Drula E."/>
            <person name="Kohler A."/>
            <person name="Sanchez-Garcia M."/>
            <person name="Andreopoulos B."/>
            <person name="Barry K.W."/>
            <person name="Bonito G."/>
            <person name="Buee M."/>
            <person name="Carver A."/>
            <person name="Chen C."/>
            <person name="Cichocki N."/>
            <person name="Clum A."/>
            <person name="Culley D."/>
            <person name="Crous P.W."/>
            <person name="Fauchery L."/>
            <person name="Girlanda M."/>
            <person name="Hayes R."/>
            <person name="Keri Z."/>
            <person name="Labutti K."/>
            <person name="Lipzen A."/>
            <person name="Lombard V."/>
            <person name="Magnuson J."/>
            <person name="Maillard F."/>
            <person name="Morin E."/>
            <person name="Murat C."/>
            <person name="Nolan M."/>
            <person name="Ohm R."/>
            <person name="Pangilinan J."/>
            <person name="Pereira M."/>
            <person name="Perotto S."/>
            <person name="Peter M."/>
            <person name="Riley R."/>
            <person name="Sitrit Y."/>
            <person name="Stielow B."/>
            <person name="Szollosi G."/>
            <person name="Zifcakova L."/>
            <person name="Stursova M."/>
            <person name="Spatafora J.W."/>
            <person name="Tedersoo L."/>
            <person name="Vaario L.-M."/>
            <person name="Yamada A."/>
            <person name="Yan M."/>
            <person name="Wang P."/>
            <person name="Xu J."/>
            <person name="Bruns T."/>
            <person name="Baldrian P."/>
            <person name="Vilgalys R."/>
            <person name="Henrissat B."/>
            <person name="Grigoriev I.V."/>
            <person name="Hibbett D."/>
            <person name="Nagy L.G."/>
            <person name="Martin F.M."/>
        </authorList>
    </citation>
    <scope>NUCLEOTIDE SEQUENCE</scope>
    <source>
        <strain evidence="11">UH-Tt-Lm1</strain>
    </source>
</reference>
<accession>A0A9P6HAA1</accession>
<feature type="domain" description="RZ-type" evidence="10">
    <location>
        <begin position="2171"/>
        <end position="2244"/>
    </location>
</feature>
<dbReference type="Pfam" id="PF13087">
    <property type="entry name" value="AAA_12"/>
    <property type="match status" value="1"/>
</dbReference>
<dbReference type="PANTHER" id="PTHR10887:SF445">
    <property type="entry name" value="NFX1-TYPE ZINC FINGER-CONTAINING PROTEIN 1"/>
    <property type="match status" value="1"/>
</dbReference>
<reference evidence="11" key="1">
    <citation type="journal article" date="2020" name="Nat. Commun.">
        <title>Large-scale genome sequencing of mycorrhizal fungi provides insights into the early evolution of symbiotic traits.</title>
        <authorList>
            <person name="Miyauchi S."/>
            <person name="Kiss E."/>
            <person name="Kuo A."/>
            <person name="Drula E."/>
            <person name="Kohler A."/>
            <person name="Sanchez-Garcia M."/>
            <person name="Morin E."/>
            <person name="Andreopoulos B."/>
            <person name="Barry K.W."/>
            <person name="Bonito G."/>
            <person name="Buee M."/>
            <person name="Carver A."/>
            <person name="Chen C."/>
            <person name="Cichocki N."/>
            <person name="Clum A."/>
            <person name="Culley D."/>
            <person name="Crous P.W."/>
            <person name="Fauchery L."/>
            <person name="Girlanda M."/>
            <person name="Hayes R.D."/>
            <person name="Keri Z."/>
            <person name="LaButti K."/>
            <person name="Lipzen A."/>
            <person name="Lombard V."/>
            <person name="Magnuson J."/>
            <person name="Maillard F."/>
            <person name="Murat C."/>
            <person name="Nolan M."/>
            <person name="Ohm R.A."/>
            <person name="Pangilinan J."/>
            <person name="Pereira M.F."/>
            <person name="Perotto S."/>
            <person name="Peter M."/>
            <person name="Pfister S."/>
            <person name="Riley R."/>
            <person name="Sitrit Y."/>
            <person name="Stielow J.B."/>
            <person name="Szollosi G."/>
            <person name="Zifcakova L."/>
            <person name="Stursova M."/>
            <person name="Spatafora J.W."/>
            <person name="Tedersoo L."/>
            <person name="Vaario L.M."/>
            <person name="Yamada A."/>
            <person name="Yan M."/>
            <person name="Wang P."/>
            <person name="Xu J."/>
            <person name="Bruns T."/>
            <person name="Baldrian P."/>
            <person name="Vilgalys R."/>
            <person name="Dunand C."/>
            <person name="Henrissat B."/>
            <person name="Grigoriev I.V."/>
            <person name="Hibbett D."/>
            <person name="Nagy L.G."/>
            <person name="Martin F.M."/>
        </authorList>
    </citation>
    <scope>NUCLEOTIDE SEQUENCE</scope>
    <source>
        <strain evidence="11">UH-Tt-Lm1</strain>
    </source>
</reference>
<keyword evidence="6" id="KW-0391">Immunity</keyword>
<dbReference type="PROSITE" id="PS50103">
    <property type="entry name" value="ZF_C3H1"/>
    <property type="match status" value="2"/>
</dbReference>
<evidence type="ECO:0000256" key="8">
    <source>
        <dbReference type="SAM" id="MobiDB-lite"/>
    </source>
</evidence>
<evidence type="ECO:0000256" key="5">
    <source>
        <dbReference type="ARBA" id="ARBA00022833"/>
    </source>
</evidence>
<organism evidence="11 12">
    <name type="scientific">Thelephora terrestris</name>
    <dbReference type="NCBI Taxonomy" id="56493"/>
    <lineage>
        <taxon>Eukaryota</taxon>
        <taxon>Fungi</taxon>
        <taxon>Dikarya</taxon>
        <taxon>Basidiomycota</taxon>
        <taxon>Agaricomycotina</taxon>
        <taxon>Agaricomycetes</taxon>
        <taxon>Thelephorales</taxon>
        <taxon>Thelephoraceae</taxon>
        <taxon>Thelephora</taxon>
    </lineage>
</organism>
<keyword evidence="3 7" id="KW-0479">Metal-binding</keyword>
<dbReference type="SUPFAM" id="SSF52540">
    <property type="entry name" value="P-loop containing nucleoside triphosphate hydrolases"/>
    <property type="match status" value="1"/>
</dbReference>
<dbReference type="Pfam" id="PF20173">
    <property type="entry name" value="ZnF_RZ-type"/>
    <property type="match status" value="1"/>
</dbReference>
<dbReference type="PANTHER" id="PTHR10887">
    <property type="entry name" value="DNA2/NAM7 HELICASE FAMILY"/>
    <property type="match status" value="1"/>
</dbReference>
<dbReference type="GO" id="GO:0004386">
    <property type="term" value="F:helicase activity"/>
    <property type="evidence" value="ECO:0007669"/>
    <property type="project" value="InterPro"/>
</dbReference>
<gene>
    <name evidence="11" type="ORF">BJ322DRAFT_1011491</name>
</gene>
<evidence type="ECO:0000259" key="10">
    <source>
        <dbReference type="PROSITE" id="PS51981"/>
    </source>
</evidence>
<dbReference type="Proteomes" id="UP000736335">
    <property type="component" value="Unassembled WGS sequence"/>
</dbReference>
<evidence type="ECO:0000259" key="9">
    <source>
        <dbReference type="PROSITE" id="PS50103"/>
    </source>
</evidence>
<dbReference type="PROSITE" id="PS51981">
    <property type="entry name" value="ZF_RZ"/>
    <property type="match status" value="1"/>
</dbReference>
<feature type="domain" description="C3H1-type" evidence="9">
    <location>
        <begin position="4"/>
        <end position="32"/>
    </location>
</feature>
<dbReference type="EMBL" id="WIUZ02000015">
    <property type="protein sequence ID" value="KAF9780977.1"/>
    <property type="molecule type" value="Genomic_DNA"/>
</dbReference>
<feature type="compositionally biased region" description="Polar residues" evidence="8">
    <location>
        <begin position="32"/>
        <end position="55"/>
    </location>
</feature>
<dbReference type="Pfam" id="PF13086">
    <property type="entry name" value="AAA_11"/>
    <property type="match status" value="1"/>
</dbReference>
<dbReference type="InterPro" id="IPR046439">
    <property type="entry name" value="ZF_RZ_dom"/>
</dbReference>
<feature type="domain" description="C3H1-type" evidence="9">
    <location>
        <begin position="63"/>
        <end position="91"/>
    </location>
</feature>
<dbReference type="InterPro" id="IPR047187">
    <property type="entry name" value="SF1_C_Upf1"/>
</dbReference>
<name>A0A9P6HAA1_9AGAM</name>
<keyword evidence="2" id="KW-0963">Cytoplasm</keyword>
<comment type="caution">
    <text evidence="11">The sequence shown here is derived from an EMBL/GenBank/DDBJ whole genome shotgun (WGS) entry which is preliminary data.</text>
</comment>
<comment type="subcellular location">
    <subcellularLocation>
        <location evidence="1">Cytoplasm</location>
    </subcellularLocation>
</comment>
<protein>
    <recommendedName>
        <fullName evidence="13">NFX1-type zinc finger-containing protein 1</fullName>
    </recommendedName>
</protein>
<dbReference type="CDD" id="cd18808">
    <property type="entry name" value="SF1_C_Upf1"/>
    <property type="match status" value="1"/>
</dbReference>
<dbReference type="InterPro" id="IPR041679">
    <property type="entry name" value="DNA2/NAM7-like_C"/>
</dbReference>
<dbReference type="InterPro" id="IPR000571">
    <property type="entry name" value="Znf_CCCH"/>
</dbReference>
<dbReference type="InterPro" id="IPR027417">
    <property type="entry name" value="P-loop_NTPase"/>
</dbReference>
<dbReference type="GO" id="GO:0008270">
    <property type="term" value="F:zinc ion binding"/>
    <property type="evidence" value="ECO:0007669"/>
    <property type="project" value="UniProtKB-KW"/>
</dbReference>
<feature type="zinc finger region" description="C3H1-type" evidence="7">
    <location>
        <begin position="4"/>
        <end position="32"/>
    </location>
</feature>
<evidence type="ECO:0000313" key="12">
    <source>
        <dbReference type="Proteomes" id="UP000736335"/>
    </source>
</evidence>
<dbReference type="InterPro" id="IPR045055">
    <property type="entry name" value="DNA2/NAM7-like"/>
</dbReference>
<evidence type="ECO:0000256" key="4">
    <source>
        <dbReference type="ARBA" id="ARBA00022771"/>
    </source>
</evidence>
<evidence type="ECO:0000256" key="7">
    <source>
        <dbReference type="PROSITE-ProRule" id="PRU00723"/>
    </source>
</evidence>
<evidence type="ECO:0000313" key="11">
    <source>
        <dbReference type="EMBL" id="KAF9780977.1"/>
    </source>
</evidence>
<sequence length="2253" mass="253712">MAAPAPQGPCRNFGSQGGCRFGKRCKFSHDLGSTSPLQSPHQNVPSPPTFNTQRTRPARNGNAAPKNVCNFYWNTGQCERGFDCTYKHQKNTKPLCNVANTPGGVEDEEDVPNSALEFFTTDNLTQMAGVGLASAQEGTPENAHNAIKRYLGGGPLNKPSDMKPLTSILASVNRRNRSWTVDKAQVIVICCLSDELSNRIGDILKFPDVSPSAATGLTHLSFQLDYFPVLEYFTSDLVLKSTLHHNINALYAVLYEHWEIVSAIIESSMQSMISNQTWNDLNSGLPGNLQGKLTGAVVFKTLSELVIQVFNRFKTALERYPQLNELVGHLVEWFDVWATGVQSQPPTFQDPVTSDLETCQLTVRTLRETIERLRIIIGREHRATESRRIVSRKIVLSEAEKTQALLMRVEQTYDPPGHLRPDGPRHDNDFANIADIRICPTSEELMCQLDPYLPVTIPGAPHHLPAGSMERHLDIQFRLLREDLTFPIRESLKVLQEDLDNMWTQFYGNKRERTELEKIMEKGGGLYRSSGSRSVIFTVYTGVHYAGLDTGSRGFSIGLTLRCPPGPGRDPDSKKRSDYWQHAGSKRLTSGTLVALVLVSRGSSKAYLANLVSSAEDIAKSSLRSADYIHVNAAFFDPEVEIEALREERITIDTSTFALLIDNGVMFESVRPFLKTLSDIDSSSIPFSRYICAQDTLKDFAVRPPKYATAPKFRFQLQSVAAADHKIDPLDVNNPASVTRARAQLRQFSVLDPSQADSVVDALTREVSLIQGPPGTGKSYTGKELFRILLDNKIKPIVLIAFTNHALDHMLSSILDAKITEKVVRFGSRSSDERIAEHSLWNLEQAFNDAVMNRQIRREYAIKKKAEAAMYSVMDRIQIPEPSEAQIKDYLRRDWVGHLSMMYDPPFWIVEYADRLWGSEDDEGEWKVQGRGRKGKGKEQSHLMSHTYYGLWKRGLDIAFIQPPKPRSQNTQPEGKLTSPSQIEWKTYRNRMSEFFNELGFGDSEIPLAPNGNRPFIQLQDSPAVWAMSLEERQRLAKHWEEGMRRLAYHNHLGKFKDLRKEYDAACEKYEAVADDVRRRRRVLKDIDLIGCTTTGEVILLIYPQSIQPRVLVVEEAGQVLEAHILASLVESVQHIICIGDPKQLRPNLATFSLSVDSGRGRDLFKFDRSLMERLADNSFPMSQINVQRRMRPEISHHIRTILYPKLEDNEIVKHYPDVKGMSKNVVFFTHDHKEDGGQESVSKVNSFEVDLTVDLVMYLLRQGEYNDQGDIAVLCAYLGQLQRVRAALRSLKVTVAIDERDEDQLVKQGLQDEDETPAIEEVAVTKHVRLGTVDNFQGQEAKVVIVSLVRNSGEFNSDNASIGFLKSENRINVALSRAKHGLYIMGNASNLQKNSTWSTILDEMERKEQIGFGFPVACARHPDRAEIISEPGQLPSVAPLGGCLLPCEAKLPCGHICQLLCHADLDNHKSTLCYEKCVRSACIRHHPCVRLCYQPCGDCKFPFSNVTLPCRHVEEQVPCYQLDDLTSFECQRIVEKKLPHCEHSKQVACYQDPASVSCTELCEQQMDCCPKICKGRCGECQSRSLTAEEVPSGPIQRVNHAEHPCERVLYCQHRCGRPCHPKDQGCNNQCKRSCLQRCTHHKCRQPCFTPCDPCLKTCPWSCGHHECPVACGSVCARLPCDEPCAELLECDHPCPSVCGEPCKIQKCVFCMSDDAEETVVDLILRRTISDIDVMSDDVSEKLITLECGHIFTVKTLDDHCSMSEYYDVDPMTGRYLGMKSPPTDYQTPPACPTCRGPITSPRYSRVTKRANLDILEQNVASSMSRLLEGYRPSLEAIATSLQTLETAAKGIGYEDEFASEDDFLQICEKRKTLFGKSNEPLPIKMLRGLEMFHGFPQKEAEQWIKITKEITLVYGAVTRITSMRSAHVKAYEAAMSTLLELEMKAIALDPSEANGQAQHKAAFAAVNAKIGQPPRKADRKYHVEAFILSIELRLVLAQVASARISRLQITSDEPDRSRHRQIWITFVRFLYDSCIKDCAKAVSLARSCSSLRQEVRINIVNLRCTFEKLRFDTLEEHLKIQLLDEDVGEQTWTRERLGDRVAQQEAEARGALLQARARYLQHLPVNSQEEMGKEVTWFEENCTTRAEKILDAYKDLQKQVIGARVSYQFASLQEKQDIVKTFVFGHAGHFDNCENGHTFIITECDGATQAPRCPECRAPVGGSSDLRLSASDTRTAELELFARRYAKDKTEG</sequence>
<keyword evidence="5 7" id="KW-0862">Zinc</keyword>
<dbReference type="Gene3D" id="3.40.50.300">
    <property type="entry name" value="P-loop containing nucleotide triphosphate hydrolases"/>
    <property type="match status" value="3"/>
</dbReference>
<dbReference type="CDD" id="cd06008">
    <property type="entry name" value="NF-X1-zinc-finger"/>
    <property type="match status" value="2"/>
</dbReference>
<feature type="region of interest" description="Disordered" evidence="8">
    <location>
        <begin position="32"/>
        <end position="62"/>
    </location>
</feature>